<dbReference type="EMBL" id="CAUYUJ010014436">
    <property type="protein sequence ID" value="CAK0841189.1"/>
    <property type="molecule type" value="Genomic_DNA"/>
</dbReference>
<proteinExistence type="predicted"/>
<organism evidence="2 3">
    <name type="scientific">Prorocentrum cordatum</name>
    <dbReference type="NCBI Taxonomy" id="2364126"/>
    <lineage>
        <taxon>Eukaryota</taxon>
        <taxon>Sar</taxon>
        <taxon>Alveolata</taxon>
        <taxon>Dinophyceae</taxon>
        <taxon>Prorocentrales</taxon>
        <taxon>Prorocentraceae</taxon>
        <taxon>Prorocentrum</taxon>
    </lineage>
</organism>
<name>A0ABN9T7W1_9DINO</name>
<gene>
    <name evidence="2" type="ORF">PCOR1329_LOCUS36462</name>
</gene>
<feature type="region of interest" description="Disordered" evidence="1">
    <location>
        <begin position="60"/>
        <end position="115"/>
    </location>
</feature>
<keyword evidence="3" id="KW-1185">Reference proteome</keyword>
<feature type="compositionally biased region" description="Basic residues" evidence="1">
    <location>
        <begin position="77"/>
        <end position="89"/>
    </location>
</feature>
<protein>
    <submittedName>
        <fullName evidence="2">Uncharacterized protein</fullName>
    </submittedName>
</protein>
<feature type="region of interest" description="Disordered" evidence="1">
    <location>
        <begin position="136"/>
        <end position="169"/>
    </location>
</feature>
<evidence type="ECO:0000313" key="3">
    <source>
        <dbReference type="Proteomes" id="UP001189429"/>
    </source>
</evidence>
<comment type="caution">
    <text evidence="2">The sequence shown here is derived from an EMBL/GenBank/DDBJ whole genome shotgun (WGS) entry which is preliminary data.</text>
</comment>
<accession>A0ABN9T7W1</accession>
<dbReference type="Proteomes" id="UP001189429">
    <property type="component" value="Unassembled WGS sequence"/>
</dbReference>
<feature type="compositionally biased region" description="Low complexity" evidence="1">
    <location>
        <begin position="153"/>
        <end position="169"/>
    </location>
</feature>
<evidence type="ECO:0000313" key="2">
    <source>
        <dbReference type="EMBL" id="CAK0841189.1"/>
    </source>
</evidence>
<evidence type="ECO:0000256" key="1">
    <source>
        <dbReference type="SAM" id="MobiDB-lite"/>
    </source>
</evidence>
<feature type="compositionally biased region" description="Gly residues" evidence="1">
    <location>
        <begin position="67"/>
        <end position="76"/>
    </location>
</feature>
<reference evidence="2" key="1">
    <citation type="submission" date="2023-10" db="EMBL/GenBank/DDBJ databases">
        <authorList>
            <person name="Chen Y."/>
            <person name="Shah S."/>
            <person name="Dougan E. K."/>
            <person name="Thang M."/>
            <person name="Chan C."/>
        </authorList>
    </citation>
    <scope>NUCLEOTIDE SEQUENCE [LARGE SCALE GENOMIC DNA]</scope>
</reference>
<sequence length="238" mass="23651">MPMALAQSHCTEAARAAALASHSAASLAAAAGLREAARLLRSSEALARAAVAALLALPRPAAPAPGAGDGAVGGGVKGKKKRAKKKKGKQAVMEGVDGGPELPPPAGGVPEVAPPATSALAVPPVVAELAPGRPARVLAPRSSRERSPRGVRALASASPSSSPSQVPTSASAATFAEGQAVVLGDLVSRPDLTGKCGVVKFFDSTSSRYAVCIDASGEMVKVLDKNLRASLFACSRPG</sequence>